<dbReference type="EMBL" id="CAJJDP010000117">
    <property type="protein sequence ID" value="CAD8198453.1"/>
    <property type="molecule type" value="Genomic_DNA"/>
</dbReference>
<dbReference type="AlphaFoldDB" id="A0A8S1XC78"/>
<comment type="caution">
    <text evidence="4">The sequence shown here is derived from an EMBL/GenBank/DDBJ whole genome shotgun (WGS) entry which is preliminary data.</text>
</comment>
<dbReference type="PROSITE" id="PS50005">
    <property type="entry name" value="TPR"/>
    <property type="match status" value="2"/>
</dbReference>
<protein>
    <recommendedName>
        <fullName evidence="6">Tetratricopeptide repeat protein</fullName>
    </recommendedName>
</protein>
<evidence type="ECO:0000256" key="3">
    <source>
        <dbReference type="PROSITE-ProRule" id="PRU00339"/>
    </source>
</evidence>
<proteinExistence type="predicted"/>
<evidence type="ECO:0000256" key="2">
    <source>
        <dbReference type="ARBA" id="ARBA00022803"/>
    </source>
</evidence>
<dbReference type="PROSITE" id="PS50293">
    <property type="entry name" value="TPR_REGION"/>
    <property type="match status" value="1"/>
</dbReference>
<evidence type="ECO:0000313" key="5">
    <source>
        <dbReference type="Proteomes" id="UP000683925"/>
    </source>
</evidence>
<dbReference type="InterPro" id="IPR019734">
    <property type="entry name" value="TPR_rpt"/>
</dbReference>
<dbReference type="Proteomes" id="UP000683925">
    <property type="component" value="Unassembled WGS sequence"/>
</dbReference>
<sequence>MEVFKCKYLQHENEEIMGFCLNQICQKANQFCYLCLTQNHYDHQKDCIRFNTMSQYINQQLKVSKEQEAQMKEMIDQMRTYLEEIYKQRKQQSRVLEIMNQRLQKQGVQYIQFYSKEIGNKTQQLVIELQQILNTIKNVGQVQTKINNQLIIAKDNYDVQMELKKVEASKLFDQGTELVKSHKFREALKIFDDSIKLFDLDYLVYTWKAKTLNQLKQYEQAIQCCNKSITLNPNYVSAWNNKGFALDNLNKYEDAIKCYNKALTLNPKNDTSWTNKGHTLNNLAQYNEAIQCFDQAITIYPNSFYAFKNKGLALHNLQQYQNAIMCYQKAIYIFNDPLILELMTDSLFQLGLKDQAKLSYLDAQQLRSIKKEYHQKQLLKI</sequence>
<gene>
    <name evidence="4" type="ORF">POCTA_138.1.T1170011</name>
</gene>
<keyword evidence="2 3" id="KW-0802">TPR repeat</keyword>
<dbReference type="InterPro" id="IPR051685">
    <property type="entry name" value="Ycf3/AcsC/BcsC/TPR_MFPF"/>
</dbReference>
<feature type="repeat" description="TPR" evidence="3">
    <location>
        <begin position="270"/>
        <end position="303"/>
    </location>
</feature>
<reference evidence="4" key="1">
    <citation type="submission" date="2021-01" db="EMBL/GenBank/DDBJ databases">
        <authorList>
            <consortium name="Genoscope - CEA"/>
            <person name="William W."/>
        </authorList>
    </citation>
    <scope>NUCLEOTIDE SEQUENCE</scope>
</reference>
<evidence type="ECO:0008006" key="6">
    <source>
        <dbReference type="Google" id="ProtNLM"/>
    </source>
</evidence>
<keyword evidence="5" id="KW-1185">Reference proteome</keyword>
<dbReference type="PANTHER" id="PTHR44943">
    <property type="entry name" value="CELLULOSE SYNTHASE OPERON PROTEIN C"/>
    <property type="match status" value="1"/>
</dbReference>
<keyword evidence="1" id="KW-0677">Repeat</keyword>
<name>A0A8S1XC78_PAROT</name>
<accession>A0A8S1XC78</accession>
<dbReference type="Pfam" id="PF13181">
    <property type="entry name" value="TPR_8"/>
    <property type="match status" value="1"/>
</dbReference>
<evidence type="ECO:0000313" key="4">
    <source>
        <dbReference type="EMBL" id="CAD8198453.1"/>
    </source>
</evidence>
<feature type="repeat" description="TPR" evidence="3">
    <location>
        <begin position="236"/>
        <end position="269"/>
    </location>
</feature>
<dbReference type="PANTHER" id="PTHR44943:SF4">
    <property type="entry name" value="TPR REPEAT-CONTAINING PROTEIN MJ0798"/>
    <property type="match status" value="1"/>
</dbReference>
<organism evidence="4 5">
    <name type="scientific">Paramecium octaurelia</name>
    <dbReference type="NCBI Taxonomy" id="43137"/>
    <lineage>
        <taxon>Eukaryota</taxon>
        <taxon>Sar</taxon>
        <taxon>Alveolata</taxon>
        <taxon>Ciliophora</taxon>
        <taxon>Intramacronucleata</taxon>
        <taxon>Oligohymenophorea</taxon>
        <taxon>Peniculida</taxon>
        <taxon>Parameciidae</taxon>
        <taxon>Paramecium</taxon>
    </lineage>
</organism>
<dbReference type="OrthoDB" id="2335338at2759"/>
<evidence type="ECO:0000256" key="1">
    <source>
        <dbReference type="ARBA" id="ARBA00022737"/>
    </source>
</evidence>
<dbReference type="SMART" id="SM00028">
    <property type="entry name" value="TPR"/>
    <property type="match status" value="5"/>
</dbReference>
<dbReference type="Pfam" id="PF00515">
    <property type="entry name" value="TPR_1"/>
    <property type="match status" value="3"/>
</dbReference>